<protein>
    <submittedName>
        <fullName evidence="3">DUF4168 domain-containing protein</fullName>
    </submittedName>
</protein>
<keyword evidence="1" id="KW-0732">Signal</keyword>
<dbReference type="Proteomes" id="UP001597468">
    <property type="component" value="Unassembled WGS sequence"/>
</dbReference>
<proteinExistence type="predicted"/>
<evidence type="ECO:0000313" key="3">
    <source>
        <dbReference type="EMBL" id="MFD2516782.1"/>
    </source>
</evidence>
<gene>
    <name evidence="3" type="ORF">ACFSTG_02655</name>
</gene>
<dbReference type="InterPro" id="IPR025433">
    <property type="entry name" value="DUF4168"/>
</dbReference>
<reference evidence="4" key="1">
    <citation type="journal article" date="2019" name="Int. J. Syst. Evol. Microbiol.">
        <title>The Global Catalogue of Microorganisms (GCM) 10K type strain sequencing project: providing services to taxonomists for standard genome sequencing and annotation.</title>
        <authorList>
            <consortium name="The Broad Institute Genomics Platform"/>
            <consortium name="The Broad Institute Genome Sequencing Center for Infectious Disease"/>
            <person name="Wu L."/>
            <person name="Ma J."/>
        </authorList>
    </citation>
    <scope>NUCLEOTIDE SEQUENCE [LARGE SCALE GENOMIC DNA]</scope>
    <source>
        <strain evidence="4">KCTC 42585</strain>
    </source>
</reference>
<feature type="domain" description="DUF4168" evidence="2">
    <location>
        <begin position="92"/>
        <end position="148"/>
    </location>
</feature>
<evidence type="ECO:0000313" key="4">
    <source>
        <dbReference type="Proteomes" id="UP001597468"/>
    </source>
</evidence>
<sequence>MILRTKQIAAILLFLVTGSGAVAQTAPATQAVQTEVSEDELTRFAGTFQQMRMMNQEVQVKMTQVISEEEMEIKRFNEIHMATLDPSVEVEVTEKEQEKYSEIVSEVEKIQLDFQEDMEEIIQESGLTVERYQEIATQLETDPELQQRLKDHFQQ</sequence>
<dbReference type="EMBL" id="JBHULT010000005">
    <property type="protein sequence ID" value="MFD2516782.1"/>
    <property type="molecule type" value="Genomic_DNA"/>
</dbReference>
<evidence type="ECO:0000256" key="1">
    <source>
        <dbReference type="SAM" id="SignalP"/>
    </source>
</evidence>
<feature type="signal peptide" evidence="1">
    <location>
        <begin position="1"/>
        <end position="23"/>
    </location>
</feature>
<name>A0ABW5IUK3_9FLAO</name>
<evidence type="ECO:0000259" key="2">
    <source>
        <dbReference type="Pfam" id="PF13767"/>
    </source>
</evidence>
<feature type="chain" id="PRO_5046282838" evidence="1">
    <location>
        <begin position="24"/>
        <end position="155"/>
    </location>
</feature>
<organism evidence="3 4">
    <name type="scientific">Salinimicrobium flavum</name>
    <dbReference type="NCBI Taxonomy" id="1737065"/>
    <lineage>
        <taxon>Bacteria</taxon>
        <taxon>Pseudomonadati</taxon>
        <taxon>Bacteroidota</taxon>
        <taxon>Flavobacteriia</taxon>
        <taxon>Flavobacteriales</taxon>
        <taxon>Flavobacteriaceae</taxon>
        <taxon>Salinimicrobium</taxon>
    </lineage>
</organism>
<accession>A0ABW5IUK3</accession>
<dbReference type="RefSeq" id="WP_380748180.1">
    <property type="nucleotide sequence ID" value="NZ_JBHULT010000005.1"/>
</dbReference>
<dbReference type="Pfam" id="PF13767">
    <property type="entry name" value="DUF4168"/>
    <property type="match status" value="1"/>
</dbReference>
<comment type="caution">
    <text evidence="3">The sequence shown here is derived from an EMBL/GenBank/DDBJ whole genome shotgun (WGS) entry which is preliminary data.</text>
</comment>
<keyword evidence="4" id="KW-1185">Reference proteome</keyword>